<dbReference type="KEGG" id="bpro:PMF13cell1_04499"/>
<accession>A0A4P6M5A0</accession>
<name>A0A4P6M5A0_9FIRM</name>
<reference evidence="1 2" key="1">
    <citation type="submission" date="2019-01" db="EMBL/GenBank/DDBJ databases">
        <title>PMF-metabolizing Aryl O-demethylase.</title>
        <authorList>
            <person name="Kim M."/>
        </authorList>
    </citation>
    <scope>NUCLEOTIDE SEQUENCE [LARGE SCALE GENOMIC DNA]</scope>
    <source>
        <strain evidence="1 2">PMF1</strain>
    </source>
</reference>
<evidence type="ECO:0000313" key="1">
    <source>
        <dbReference type="EMBL" id="QBE98930.1"/>
    </source>
</evidence>
<organism evidence="1 2">
    <name type="scientific">Blautia producta</name>
    <dbReference type="NCBI Taxonomy" id="33035"/>
    <lineage>
        <taxon>Bacteria</taxon>
        <taxon>Bacillati</taxon>
        <taxon>Bacillota</taxon>
        <taxon>Clostridia</taxon>
        <taxon>Lachnospirales</taxon>
        <taxon>Lachnospiraceae</taxon>
        <taxon>Blautia</taxon>
    </lineage>
</organism>
<dbReference type="RefSeq" id="WP_130182187.1">
    <property type="nucleotide sequence ID" value="NZ_CP035945.1"/>
</dbReference>
<gene>
    <name evidence="1" type="ORF">PMF13cell1_04499</name>
</gene>
<sequence>MRYYEGIGPEQGTVVSDEDAYSYALERCLSGTEEDKQEFREMLIEWFYSGNWTRRDDNAKAV</sequence>
<proteinExistence type="predicted"/>
<dbReference type="AlphaFoldDB" id="A0A4P6M5A0"/>
<dbReference type="EMBL" id="CP035945">
    <property type="protein sequence ID" value="QBE98930.1"/>
    <property type="molecule type" value="Genomic_DNA"/>
</dbReference>
<evidence type="ECO:0000313" key="2">
    <source>
        <dbReference type="Proteomes" id="UP000289794"/>
    </source>
</evidence>
<protein>
    <submittedName>
        <fullName evidence="1">Uncharacterized protein</fullName>
    </submittedName>
</protein>
<dbReference type="Proteomes" id="UP000289794">
    <property type="component" value="Chromosome"/>
</dbReference>